<evidence type="ECO:0000256" key="11">
    <source>
        <dbReference type="HAMAP-Rule" id="MF_00276"/>
    </source>
</evidence>
<keyword evidence="6 11" id="KW-0067">ATP-binding</keyword>
<gene>
    <name evidence="11" type="primary">kdpC</name>
    <name evidence="12" type="ORF">VB264_17980</name>
</gene>
<organism evidence="12 13">
    <name type="scientific">Arcicella aquatica</name>
    <dbReference type="NCBI Taxonomy" id="217141"/>
    <lineage>
        <taxon>Bacteria</taxon>
        <taxon>Pseudomonadati</taxon>
        <taxon>Bacteroidota</taxon>
        <taxon>Cytophagia</taxon>
        <taxon>Cytophagales</taxon>
        <taxon>Flectobacillaceae</taxon>
        <taxon>Arcicella</taxon>
    </lineage>
</organism>
<proteinExistence type="inferred from homology"/>
<dbReference type="NCBIfam" id="TIGR00681">
    <property type="entry name" value="kdpC"/>
    <property type="match status" value="1"/>
</dbReference>
<keyword evidence="4 11" id="KW-0812">Transmembrane</keyword>
<comment type="subcellular location">
    <subcellularLocation>
        <location evidence="11">Cell membrane</location>
        <topology evidence="11">Single-pass membrane protein</topology>
    </subcellularLocation>
</comment>
<evidence type="ECO:0000313" key="13">
    <source>
        <dbReference type="Proteomes" id="UP001304671"/>
    </source>
</evidence>
<dbReference type="HAMAP" id="MF_00276">
    <property type="entry name" value="KdpC"/>
    <property type="match status" value="1"/>
</dbReference>
<keyword evidence="1 11" id="KW-0813">Transport</keyword>
<evidence type="ECO:0000256" key="5">
    <source>
        <dbReference type="ARBA" id="ARBA00022741"/>
    </source>
</evidence>
<sequence>MKTQLFPALKLTLMCLLLFVIIYPLVVLGFAQFAPSKGKVPFVEYHGRIVGADNIGQKFDQDQYFNSRPSAVSYNAAGSGGSNKGTTNPDYLAQVQARIDTFLVHNPTVPKAEIPSELVTASGSGLDPHLSPKGALVQIDRIAKIRNISKEKLVALVNAQTEKPLLGLFGTEKVNVLKLNIALEALKN</sequence>
<keyword evidence="9 11" id="KW-0406">Ion transport</keyword>
<dbReference type="PIRSF" id="PIRSF001296">
    <property type="entry name" value="K_ATPase_KdpC"/>
    <property type="match status" value="1"/>
</dbReference>
<evidence type="ECO:0000256" key="10">
    <source>
        <dbReference type="ARBA" id="ARBA00023136"/>
    </source>
</evidence>
<dbReference type="InterPro" id="IPR003820">
    <property type="entry name" value="KdpC"/>
</dbReference>
<keyword evidence="10 11" id="KW-0472">Membrane</keyword>
<protein>
    <recommendedName>
        <fullName evidence="11">Potassium-transporting ATPase KdpC subunit</fullName>
    </recommendedName>
    <alternativeName>
        <fullName evidence="11">ATP phosphohydrolase [potassium-transporting] C chain</fullName>
    </alternativeName>
    <alternativeName>
        <fullName evidence="11">Potassium-binding and translocating subunit C</fullName>
    </alternativeName>
    <alternativeName>
        <fullName evidence="11">Potassium-translocating ATPase C chain</fullName>
    </alternativeName>
</protein>
<dbReference type="NCBIfam" id="NF001454">
    <property type="entry name" value="PRK00315.1"/>
    <property type="match status" value="1"/>
</dbReference>
<keyword evidence="2 11" id="KW-1003">Cell membrane</keyword>
<keyword evidence="3 11" id="KW-0633">Potassium transport</keyword>
<evidence type="ECO:0000256" key="3">
    <source>
        <dbReference type="ARBA" id="ARBA00022538"/>
    </source>
</evidence>
<dbReference type="PANTHER" id="PTHR30042:SF2">
    <property type="entry name" value="POTASSIUM-TRANSPORTING ATPASE KDPC SUBUNIT"/>
    <property type="match status" value="1"/>
</dbReference>
<evidence type="ECO:0000256" key="2">
    <source>
        <dbReference type="ARBA" id="ARBA00022475"/>
    </source>
</evidence>
<comment type="similarity">
    <text evidence="11">Belongs to the KdpC family.</text>
</comment>
<accession>A0ABU5QRI5</accession>
<dbReference type="Proteomes" id="UP001304671">
    <property type="component" value="Unassembled WGS sequence"/>
</dbReference>
<keyword evidence="8 11" id="KW-1133">Transmembrane helix</keyword>
<dbReference type="Pfam" id="PF02669">
    <property type="entry name" value="KdpC"/>
    <property type="match status" value="1"/>
</dbReference>
<comment type="function">
    <text evidence="11">Part of the high-affinity ATP-driven potassium transport (or Kdp) system, which catalyzes the hydrolysis of ATP coupled with the electrogenic transport of potassium into the cytoplasm. This subunit acts as a catalytic chaperone that increases the ATP-binding affinity of the ATP-hydrolyzing subunit KdpB by the formation of a transient KdpB/KdpC/ATP ternary complex.</text>
</comment>
<comment type="subunit">
    <text evidence="11">The system is composed of three essential subunits: KdpA, KdpB and KdpC.</text>
</comment>
<evidence type="ECO:0000313" key="12">
    <source>
        <dbReference type="EMBL" id="MEA5259691.1"/>
    </source>
</evidence>
<evidence type="ECO:0000256" key="4">
    <source>
        <dbReference type="ARBA" id="ARBA00022692"/>
    </source>
</evidence>
<dbReference type="EMBL" id="JAYFUL010000035">
    <property type="protein sequence ID" value="MEA5259691.1"/>
    <property type="molecule type" value="Genomic_DNA"/>
</dbReference>
<dbReference type="NCBIfam" id="NF010606">
    <property type="entry name" value="PRK14002.1"/>
    <property type="match status" value="1"/>
</dbReference>
<dbReference type="PANTHER" id="PTHR30042">
    <property type="entry name" value="POTASSIUM-TRANSPORTING ATPASE C CHAIN"/>
    <property type="match status" value="1"/>
</dbReference>
<reference evidence="12 13" key="1">
    <citation type="submission" date="2023-12" db="EMBL/GenBank/DDBJ databases">
        <title>Novel species of the genus Arcicella isolated from rivers.</title>
        <authorList>
            <person name="Lu H."/>
        </authorList>
    </citation>
    <scope>NUCLEOTIDE SEQUENCE [LARGE SCALE GENOMIC DNA]</scope>
    <source>
        <strain evidence="12 13">LMG 21963</strain>
    </source>
</reference>
<dbReference type="RefSeq" id="WP_323251536.1">
    <property type="nucleotide sequence ID" value="NZ_JAYFUL010000035.1"/>
</dbReference>
<keyword evidence="7 11" id="KW-0630">Potassium</keyword>
<comment type="caution">
    <text evidence="12">The sequence shown here is derived from an EMBL/GenBank/DDBJ whole genome shotgun (WGS) entry which is preliminary data.</text>
</comment>
<evidence type="ECO:0000256" key="8">
    <source>
        <dbReference type="ARBA" id="ARBA00022989"/>
    </source>
</evidence>
<evidence type="ECO:0000256" key="7">
    <source>
        <dbReference type="ARBA" id="ARBA00022958"/>
    </source>
</evidence>
<evidence type="ECO:0000256" key="1">
    <source>
        <dbReference type="ARBA" id="ARBA00022448"/>
    </source>
</evidence>
<name>A0ABU5QRI5_9BACT</name>
<evidence type="ECO:0000256" key="6">
    <source>
        <dbReference type="ARBA" id="ARBA00022840"/>
    </source>
</evidence>
<keyword evidence="13" id="KW-1185">Reference proteome</keyword>
<keyword evidence="5 11" id="KW-0547">Nucleotide-binding</keyword>
<evidence type="ECO:0000256" key="9">
    <source>
        <dbReference type="ARBA" id="ARBA00023065"/>
    </source>
</evidence>